<keyword evidence="2" id="KW-0964">Secreted</keyword>
<reference evidence="7" key="1">
    <citation type="journal article" date="2020" name="mSystems">
        <title>Genome- and Community-Level Interaction Insights into Carbon Utilization and Element Cycling Functions of Hydrothermarchaeota in Hydrothermal Sediment.</title>
        <authorList>
            <person name="Zhou Z."/>
            <person name="Liu Y."/>
            <person name="Xu W."/>
            <person name="Pan J."/>
            <person name="Luo Z.H."/>
            <person name="Li M."/>
        </authorList>
    </citation>
    <scope>NUCLEOTIDE SEQUENCE [LARGE SCALE GENOMIC DNA]</scope>
    <source>
        <strain evidence="7">HyVt-527</strain>
    </source>
</reference>
<dbReference type="Gene3D" id="3.40.50.410">
    <property type="entry name" value="von Willebrand factor, type A domain"/>
    <property type="match status" value="1"/>
</dbReference>
<dbReference type="PROSITE" id="PS50234">
    <property type="entry name" value="VWFA"/>
    <property type="match status" value="1"/>
</dbReference>
<comment type="subcellular location">
    <subcellularLocation>
        <location evidence="1">Secreted</location>
    </subcellularLocation>
</comment>
<dbReference type="PANTHER" id="PTHR47763:SF1">
    <property type="entry name" value="DUF659 DOMAIN-CONTAINING PROTEIN"/>
    <property type="match status" value="1"/>
</dbReference>
<dbReference type="PANTHER" id="PTHR47763">
    <property type="entry name" value="ALPHA-PROTEIN KINASE VWKA"/>
    <property type="match status" value="1"/>
</dbReference>
<name>A0A7V5PRB9_CALAY</name>
<feature type="domain" description="VWFA" evidence="6">
    <location>
        <begin position="298"/>
        <end position="465"/>
    </location>
</feature>
<evidence type="ECO:0000313" key="7">
    <source>
        <dbReference type="EMBL" id="HHJ53812.1"/>
    </source>
</evidence>
<dbReference type="InterPro" id="IPR005534">
    <property type="entry name" value="Curli_assmbl/transp-comp_CsgG"/>
</dbReference>
<dbReference type="InterPro" id="IPR052969">
    <property type="entry name" value="Thr-specific_kinase-like"/>
</dbReference>
<dbReference type="AlphaFoldDB" id="A0A7V5PRB9"/>
<evidence type="ECO:0000256" key="3">
    <source>
        <dbReference type="ARBA" id="ARBA00022729"/>
    </source>
</evidence>
<dbReference type="CDD" id="cd00198">
    <property type="entry name" value="vWFA"/>
    <property type="match status" value="1"/>
</dbReference>
<dbReference type="Pfam" id="PF13620">
    <property type="entry name" value="CarboxypepD_reg"/>
    <property type="match status" value="1"/>
</dbReference>
<feature type="region of interest" description="Disordered" evidence="4">
    <location>
        <begin position="117"/>
        <end position="150"/>
    </location>
</feature>
<dbReference type="InterPro" id="IPR002035">
    <property type="entry name" value="VWF_A"/>
</dbReference>
<dbReference type="GO" id="GO:0004674">
    <property type="term" value="F:protein serine/threonine kinase activity"/>
    <property type="evidence" value="ECO:0007669"/>
    <property type="project" value="TreeGrafter"/>
</dbReference>
<dbReference type="Proteomes" id="UP000886124">
    <property type="component" value="Unassembled WGS sequence"/>
</dbReference>
<feature type="compositionally biased region" description="Basic residues" evidence="4">
    <location>
        <begin position="119"/>
        <end position="134"/>
    </location>
</feature>
<proteinExistence type="predicted"/>
<dbReference type="GO" id="GO:0030288">
    <property type="term" value="C:outer membrane-bounded periplasmic space"/>
    <property type="evidence" value="ECO:0007669"/>
    <property type="project" value="InterPro"/>
</dbReference>
<dbReference type="SMART" id="SM00327">
    <property type="entry name" value="VWA"/>
    <property type="match status" value="1"/>
</dbReference>
<comment type="caution">
    <text evidence="7">The sequence shown here is derived from an EMBL/GenBank/DDBJ whole genome shotgun (WGS) entry which is preliminary data.</text>
</comment>
<keyword evidence="3 5" id="KW-0732">Signal</keyword>
<dbReference type="InterPro" id="IPR036465">
    <property type="entry name" value="vWFA_dom_sf"/>
</dbReference>
<protein>
    <submittedName>
        <fullName evidence="7">VWA domain-containing protein</fullName>
    </submittedName>
</protein>
<dbReference type="InterPro" id="IPR008969">
    <property type="entry name" value="CarboxyPept-like_regulatory"/>
</dbReference>
<accession>A0A7V5PRB9</accession>
<dbReference type="Pfam" id="PF03783">
    <property type="entry name" value="CsgG"/>
    <property type="match status" value="1"/>
</dbReference>
<feature type="signal peptide" evidence="5">
    <location>
        <begin position="1"/>
        <end position="19"/>
    </location>
</feature>
<feature type="chain" id="PRO_5030907694" evidence="5">
    <location>
        <begin position="20"/>
        <end position="674"/>
    </location>
</feature>
<evidence type="ECO:0000256" key="4">
    <source>
        <dbReference type="SAM" id="MobiDB-lite"/>
    </source>
</evidence>
<evidence type="ECO:0000256" key="5">
    <source>
        <dbReference type="SAM" id="SignalP"/>
    </source>
</evidence>
<dbReference type="InterPro" id="IPR056861">
    <property type="entry name" value="HMCN1-like_VWA"/>
</dbReference>
<dbReference type="Gene3D" id="3.40.50.10610">
    <property type="entry name" value="ABC-type transport auxiliary lipoprotein component"/>
    <property type="match status" value="1"/>
</dbReference>
<sequence length="674" mass="75709">MKRIFFILLVLTFSRMAVAQSGSIYGEVLESKTLLPLKNVRVTVISLKMSVTSNDSGYFFFDDIPAGRYQLSFTRSGYQTKTLNDVQVIAGEKTRLTIYLEKKINVPEYEFFDHDTKSKPKHTLAHGHRSKKDRAGRGTPVPPPPHEKHPELEDAVVFEREAAPVASESGLKAGFADDNQQFNYFLKFLKKYSDQAPHYDIPISERIKLQVLDEQGKYVVNADVAVYQGKRLLAKGKTYADGSFFIYPAVIGVQGKKMRVAVDYEGARKNLTINRDGKRSVVLRLDKARKTFQQIPLDLLFILDTTGSMGEEIARLKSTIDIINANLATVTPRPAIRYGMVLYRDKDDDYCTKTVPFTSDLEQFRQALQPVQAEGGGDTPEDLQAALQVAVKKMDWNPDGIRLAFIITDAAPHLDYGQDYTYVQAAKDAKQQAIKIFSVGTGGLDIAGEYVLRQIAQFTYGKYIFLTYGEHGESHGGHPGSVSHHTGANFQTDKLESIIIRFAKQELSYQSDLPLAQGEPYFQADKIPSEEKEQTLRKLFVRVLGELKDYSALAIPEGTRLSVMPIQVKIESLANNAEYFTEQLIFAASKDATFKLVERKDMQFIARELGLELGGFVDEEQAAKVGEFLGADMLVLGNLFFKDNRYEIFFKLERVSTAEILSVTRVKIDPRLGL</sequence>
<evidence type="ECO:0000256" key="2">
    <source>
        <dbReference type="ARBA" id="ARBA00022525"/>
    </source>
</evidence>
<organism evidence="7">
    <name type="scientific">Caldithrix abyssi</name>
    <dbReference type="NCBI Taxonomy" id="187145"/>
    <lineage>
        <taxon>Bacteria</taxon>
        <taxon>Pseudomonadati</taxon>
        <taxon>Calditrichota</taxon>
        <taxon>Calditrichia</taxon>
        <taxon>Calditrichales</taxon>
        <taxon>Calditrichaceae</taxon>
        <taxon>Caldithrix</taxon>
    </lineage>
</organism>
<dbReference type="SUPFAM" id="SSF53300">
    <property type="entry name" value="vWA-like"/>
    <property type="match status" value="1"/>
</dbReference>
<dbReference type="Pfam" id="PF25106">
    <property type="entry name" value="VWA_4"/>
    <property type="match status" value="1"/>
</dbReference>
<dbReference type="SUPFAM" id="SSF49464">
    <property type="entry name" value="Carboxypeptidase regulatory domain-like"/>
    <property type="match status" value="1"/>
</dbReference>
<dbReference type="GO" id="GO:0005737">
    <property type="term" value="C:cytoplasm"/>
    <property type="evidence" value="ECO:0007669"/>
    <property type="project" value="TreeGrafter"/>
</dbReference>
<evidence type="ECO:0000259" key="6">
    <source>
        <dbReference type="PROSITE" id="PS50234"/>
    </source>
</evidence>
<dbReference type="Gene3D" id="2.60.40.1120">
    <property type="entry name" value="Carboxypeptidase-like, regulatory domain"/>
    <property type="match status" value="1"/>
</dbReference>
<dbReference type="EMBL" id="DROD01000727">
    <property type="protein sequence ID" value="HHJ53812.1"/>
    <property type="molecule type" value="Genomic_DNA"/>
</dbReference>
<evidence type="ECO:0000256" key="1">
    <source>
        <dbReference type="ARBA" id="ARBA00004613"/>
    </source>
</evidence>
<gene>
    <name evidence="7" type="ORF">ENJ89_11500</name>
</gene>